<evidence type="ECO:0000313" key="2">
    <source>
        <dbReference type="Proteomes" id="UP000063429"/>
    </source>
</evidence>
<name>A0ABN4HZ76_9BURK</name>
<dbReference type="Proteomes" id="UP000063429">
    <property type="component" value="Chromosome"/>
</dbReference>
<organism evidence="1 2">
    <name type="scientific">Herbaspirillum hiltneri N3</name>
    <dbReference type="NCBI Taxonomy" id="1262470"/>
    <lineage>
        <taxon>Bacteria</taxon>
        <taxon>Pseudomonadati</taxon>
        <taxon>Pseudomonadota</taxon>
        <taxon>Betaproteobacteria</taxon>
        <taxon>Burkholderiales</taxon>
        <taxon>Oxalobacteraceae</taxon>
        <taxon>Herbaspirillum</taxon>
    </lineage>
</organism>
<keyword evidence="2" id="KW-1185">Reference proteome</keyword>
<evidence type="ECO:0000313" key="1">
    <source>
        <dbReference type="EMBL" id="AKZ64245.1"/>
    </source>
</evidence>
<dbReference type="EMBL" id="CP011409">
    <property type="protein sequence ID" value="AKZ64245.1"/>
    <property type="molecule type" value="Genomic_DNA"/>
</dbReference>
<proteinExistence type="predicted"/>
<sequence length="86" mass="9452">MQPWLRGSSRGTRQARPGEVSVSSIFHLGVIHVRAMESLPEPSDMHVNDALVDVNAYVTKQEAGKGMQLQLNPGRSVSLFAVDYTE</sequence>
<protein>
    <submittedName>
        <fullName evidence="1">Uncharacterized protein</fullName>
    </submittedName>
</protein>
<accession>A0ABN4HZ76</accession>
<reference evidence="2" key="1">
    <citation type="journal article" date="2015" name="Genome Announc.">
        <title>Complete Genome Sequence of Herbaspirillum hiltneri N3 (DSM 17495), Isolated from Surface-Sterilized Wheat Roots.</title>
        <authorList>
            <person name="Guizelini D."/>
            <person name="Saizaki P.M."/>
            <person name="Coimbra N.A."/>
            <person name="Weiss V.A."/>
            <person name="Faoro H."/>
            <person name="Sfeir M.Z."/>
            <person name="Baura V.A."/>
            <person name="Monteiro R.A."/>
            <person name="Chubatsu L.S."/>
            <person name="Souza E.M."/>
            <person name="Cruz L.M."/>
            <person name="Pedrosa F.O."/>
            <person name="Raittz R.T."/>
            <person name="Marchaukoski J.N."/>
            <person name="Steffens M.B."/>
        </authorList>
    </citation>
    <scope>NUCLEOTIDE SEQUENCE [LARGE SCALE GENOMIC DNA]</scope>
    <source>
        <strain evidence="2">N3</strain>
    </source>
</reference>
<gene>
    <name evidence="1" type="ORF">F506_17645</name>
</gene>